<keyword evidence="1" id="KW-0378">Hydrolase</keyword>
<evidence type="ECO:0000313" key="5">
    <source>
        <dbReference type="Proteomes" id="UP001634007"/>
    </source>
</evidence>
<organism evidence="4 5">
    <name type="scientific">Eucalyptus globulus</name>
    <name type="common">Tasmanian blue gum</name>
    <dbReference type="NCBI Taxonomy" id="34317"/>
    <lineage>
        <taxon>Eukaryota</taxon>
        <taxon>Viridiplantae</taxon>
        <taxon>Streptophyta</taxon>
        <taxon>Embryophyta</taxon>
        <taxon>Tracheophyta</taxon>
        <taxon>Spermatophyta</taxon>
        <taxon>Magnoliopsida</taxon>
        <taxon>eudicotyledons</taxon>
        <taxon>Gunneridae</taxon>
        <taxon>Pentapetalae</taxon>
        <taxon>rosids</taxon>
        <taxon>malvids</taxon>
        <taxon>Myrtales</taxon>
        <taxon>Myrtaceae</taxon>
        <taxon>Myrtoideae</taxon>
        <taxon>Eucalypteae</taxon>
        <taxon>Eucalyptus</taxon>
    </lineage>
</organism>
<dbReference type="Proteomes" id="UP001634007">
    <property type="component" value="Unassembled WGS sequence"/>
</dbReference>
<feature type="signal peptide" evidence="2">
    <location>
        <begin position="1"/>
        <end position="21"/>
    </location>
</feature>
<gene>
    <name evidence="4" type="ORF">ACJRO7_024109</name>
</gene>
<keyword evidence="5" id="KW-1185">Reference proteome</keyword>
<dbReference type="InterPro" id="IPR052940">
    <property type="entry name" value="Carb_Esterase_6"/>
</dbReference>
<proteinExistence type="predicted"/>
<protein>
    <recommendedName>
        <fullName evidence="3">Sialate O-acetylesterase domain-containing protein</fullName>
    </recommendedName>
</protein>
<evidence type="ECO:0000259" key="3">
    <source>
        <dbReference type="Pfam" id="PF03629"/>
    </source>
</evidence>
<dbReference type="SUPFAM" id="SSF52266">
    <property type="entry name" value="SGNH hydrolase"/>
    <property type="match status" value="1"/>
</dbReference>
<dbReference type="EMBL" id="JBJKBG010000006">
    <property type="protein sequence ID" value="KAL3734878.1"/>
    <property type="molecule type" value="Genomic_DNA"/>
</dbReference>
<comment type="caution">
    <text evidence="4">The sequence shown here is derived from an EMBL/GenBank/DDBJ whole genome shotgun (WGS) entry which is preliminary data.</text>
</comment>
<dbReference type="GO" id="GO:0016787">
    <property type="term" value="F:hydrolase activity"/>
    <property type="evidence" value="ECO:0007669"/>
    <property type="project" value="UniProtKB-KW"/>
</dbReference>
<dbReference type="Gene3D" id="3.40.50.1110">
    <property type="entry name" value="SGNH hydrolase"/>
    <property type="match status" value="1"/>
</dbReference>
<dbReference type="AlphaFoldDB" id="A0ABD3K5B4"/>
<evidence type="ECO:0000313" key="4">
    <source>
        <dbReference type="EMBL" id="KAL3734878.1"/>
    </source>
</evidence>
<evidence type="ECO:0000256" key="2">
    <source>
        <dbReference type="SAM" id="SignalP"/>
    </source>
</evidence>
<keyword evidence="2" id="KW-0732">Signal</keyword>
<name>A0ABD3K5B4_EUCGL</name>
<dbReference type="InterPro" id="IPR005181">
    <property type="entry name" value="SASA"/>
</dbReference>
<dbReference type="PANTHER" id="PTHR31988">
    <property type="entry name" value="ESTERASE, PUTATIVE (DUF303)-RELATED"/>
    <property type="match status" value="1"/>
</dbReference>
<evidence type="ECO:0000256" key="1">
    <source>
        <dbReference type="ARBA" id="ARBA00022801"/>
    </source>
</evidence>
<dbReference type="Pfam" id="PF03629">
    <property type="entry name" value="SASA"/>
    <property type="match status" value="1"/>
</dbReference>
<accession>A0ABD3K5B4</accession>
<reference evidence="4 5" key="1">
    <citation type="submission" date="2024-11" db="EMBL/GenBank/DDBJ databases">
        <title>Chromosome-level genome assembly of Eucalyptus globulus Labill. provides insights into its genome evolution.</title>
        <authorList>
            <person name="Li X."/>
        </authorList>
    </citation>
    <scope>NUCLEOTIDE SEQUENCE [LARGE SCALE GENOMIC DNA]</scope>
    <source>
        <strain evidence="4">CL2024</strain>
        <tissue evidence="4">Fresh tender leaves</tissue>
    </source>
</reference>
<feature type="chain" id="PRO_5044819086" description="Sialate O-acetylesterase domain-containing protein" evidence="2">
    <location>
        <begin position="22"/>
        <end position="273"/>
    </location>
</feature>
<sequence length="273" mass="30059">MLFFFLLFLTTTSTHSPSVHPQPLPPSPCQSPRPKSIFLLAGQSNMVGRGGVDPSIGWDGVVPPECSRNSSILRLTMKLKWVEAQEPLHIDIDTTAINGISLGMAFANAVMRQDRSLGLVGLVLCAIGGMKISQWERGMFLYNQFMRQARAGMNDGGTIKALLNRRHVEESDAVQYKVRLEKFFTDVRTDLQSPELPIFQVAIASGQRNFIHEVRKVQLGLDLPNVRTVDALGLPLKPDQLHLTTPAEVRLGQILADAFLQAVLSTKDSSSSV</sequence>
<feature type="domain" description="Sialate O-acetylesterase" evidence="3">
    <location>
        <begin position="35"/>
        <end position="261"/>
    </location>
</feature>
<dbReference type="PANTHER" id="PTHR31988:SF15">
    <property type="entry name" value="ESTERASE, PUTATIVE (DUF303)-RELATED"/>
    <property type="match status" value="1"/>
</dbReference>
<dbReference type="InterPro" id="IPR036514">
    <property type="entry name" value="SGNH_hydro_sf"/>
</dbReference>